<dbReference type="EMBL" id="BAABLW010000002">
    <property type="protein sequence ID" value="GAA4912078.1"/>
    <property type="molecule type" value="Genomic_DNA"/>
</dbReference>
<dbReference type="PANTHER" id="PTHR30185">
    <property type="entry name" value="CRYPTIC BETA-GLUCOSIDE BGL OPERON ANTITERMINATOR"/>
    <property type="match status" value="1"/>
</dbReference>
<dbReference type="InterPro" id="IPR011608">
    <property type="entry name" value="PRD"/>
</dbReference>
<sequence length="641" mass="70595">MGLSRRQDQLVDLLLRDDRWITAASLADLLGVTPRSVRSYISALNARSAESPAVESGPAGYRANRAVLGALRRTGSKPTPNNAGPRDRVHTLVRELLEADSGVDVHRTAERLHVSEATVDADLARVRELLEGTGLSLERSGPRVMLMGTELAQRRLVSKLAHEEMTQGSFDVDQLRRSAGIAADRAAFAPFRRELTAGLVEQGYYVNELAAADVLLHVAIAADRVAHGRALEISAVDLEPHQQQVADLLDSLSRQYLGVTMGRGDLHHLVSLVLTRAVAPKSSDRTPVALDPQIEQVVSRAVAHAAQEYLVDILHGDFIQRLSLHVQNLVLRAREQAWSRNPLTRSLKSTYPMVFQVAVSIANDISQELDMSLGDDEIAYIAMHVGGRLERSRRAEAVLTATIVCPGYYELHELLRSRIDRSLGASVEVVAVETNMDPDWSSITTDLVLTTIEPQVPDERTVLLPPFLTEADTERISAAVSRRRRSLRLARLRAELEHYLSPEAFVRPLVAADEEEAIRRLGEPLVAQGVIDQDYVQRALERERLSSTAFTETLAVPHALKMTAGRTALSIGIADGSVRWGGGRVQIVALVAFSEEDREAFQTIFEQLVEVFSEHESVQRILRRGTDFAGFLDELAAVIDG</sequence>
<dbReference type="InterPro" id="IPR016152">
    <property type="entry name" value="PTrfase/Anion_transptr"/>
</dbReference>
<comment type="caution">
    <text evidence="4">The sequence shown here is derived from an EMBL/GenBank/DDBJ whole genome shotgun (WGS) entry which is preliminary data.</text>
</comment>
<reference evidence="5" key="1">
    <citation type="journal article" date="2019" name="Int. J. Syst. Evol. Microbiol.">
        <title>The Global Catalogue of Microorganisms (GCM) 10K type strain sequencing project: providing services to taxonomists for standard genome sequencing and annotation.</title>
        <authorList>
            <consortium name="The Broad Institute Genomics Platform"/>
            <consortium name="The Broad Institute Genome Sequencing Center for Infectious Disease"/>
            <person name="Wu L."/>
            <person name="Ma J."/>
        </authorList>
    </citation>
    <scope>NUCLEOTIDE SEQUENCE [LARGE SCALE GENOMIC DNA]</scope>
    <source>
        <strain evidence="5">JCM 19129</strain>
    </source>
</reference>
<feature type="domain" description="PRD" evidence="3">
    <location>
        <begin position="289"/>
        <end position="395"/>
    </location>
</feature>
<dbReference type="Pfam" id="PF00359">
    <property type="entry name" value="PTS_EIIA_2"/>
    <property type="match status" value="1"/>
</dbReference>
<accession>A0ABP9FYW5</accession>
<dbReference type="SUPFAM" id="SSF55804">
    <property type="entry name" value="Phoshotransferase/anion transport protein"/>
    <property type="match status" value="1"/>
</dbReference>
<dbReference type="PROSITE" id="PS51372">
    <property type="entry name" value="PRD_2"/>
    <property type="match status" value="1"/>
</dbReference>
<dbReference type="Proteomes" id="UP001500368">
    <property type="component" value="Unassembled WGS sequence"/>
</dbReference>
<evidence type="ECO:0000313" key="4">
    <source>
        <dbReference type="EMBL" id="GAA4912078.1"/>
    </source>
</evidence>
<dbReference type="Pfam" id="PF00874">
    <property type="entry name" value="PRD"/>
    <property type="match status" value="1"/>
</dbReference>
<evidence type="ECO:0000259" key="2">
    <source>
        <dbReference type="PROSITE" id="PS51094"/>
    </source>
</evidence>
<feature type="domain" description="PTS EIIA type-2" evidence="2">
    <location>
        <begin position="498"/>
        <end position="638"/>
    </location>
</feature>
<dbReference type="Gene3D" id="3.40.930.10">
    <property type="entry name" value="Mannitol-specific EII, Chain A"/>
    <property type="match status" value="1"/>
</dbReference>
<dbReference type="InterPro" id="IPR002178">
    <property type="entry name" value="PTS_EIIA_type-2_dom"/>
</dbReference>
<name>A0ABP9FYW5_9MICC</name>
<dbReference type="PANTHER" id="PTHR30185:SF12">
    <property type="entry name" value="TRANSCRIPTIONAL REGULATOR MANR"/>
    <property type="match status" value="1"/>
</dbReference>
<evidence type="ECO:0000256" key="1">
    <source>
        <dbReference type="ARBA" id="ARBA00022737"/>
    </source>
</evidence>
<proteinExistence type="predicted"/>
<dbReference type="SUPFAM" id="SSF63520">
    <property type="entry name" value="PTS-regulatory domain, PRD"/>
    <property type="match status" value="1"/>
</dbReference>
<dbReference type="InterPro" id="IPR036388">
    <property type="entry name" value="WH-like_DNA-bd_sf"/>
</dbReference>
<protein>
    <submittedName>
        <fullName evidence="4">BglG family transcription antiterminator</fullName>
    </submittedName>
</protein>
<dbReference type="InterPro" id="IPR050661">
    <property type="entry name" value="BglG_antiterminators"/>
</dbReference>
<dbReference type="SUPFAM" id="SSF46785">
    <property type="entry name" value="Winged helix' DNA-binding domain"/>
    <property type="match status" value="1"/>
</dbReference>
<dbReference type="InterPro" id="IPR013196">
    <property type="entry name" value="HTH_11"/>
</dbReference>
<dbReference type="Gene3D" id="1.10.1790.10">
    <property type="entry name" value="PRD domain"/>
    <property type="match status" value="1"/>
</dbReference>
<dbReference type="Pfam" id="PF08279">
    <property type="entry name" value="HTH_11"/>
    <property type="match status" value="1"/>
</dbReference>
<evidence type="ECO:0000259" key="3">
    <source>
        <dbReference type="PROSITE" id="PS51372"/>
    </source>
</evidence>
<dbReference type="PROSITE" id="PS51094">
    <property type="entry name" value="PTS_EIIA_TYPE_2"/>
    <property type="match status" value="1"/>
</dbReference>
<evidence type="ECO:0000313" key="5">
    <source>
        <dbReference type="Proteomes" id="UP001500368"/>
    </source>
</evidence>
<dbReference type="Gene3D" id="1.10.10.10">
    <property type="entry name" value="Winged helix-like DNA-binding domain superfamily/Winged helix DNA-binding domain"/>
    <property type="match status" value="1"/>
</dbReference>
<dbReference type="InterPro" id="IPR036634">
    <property type="entry name" value="PRD_sf"/>
</dbReference>
<keyword evidence="1" id="KW-0677">Repeat</keyword>
<keyword evidence="5" id="KW-1185">Reference proteome</keyword>
<dbReference type="InterPro" id="IPR036390">
    <property type="entry name" value="WH_DNA-bd_sf"/>
</dbReference>
<dbReference type="RefSeq" id="WP_345476375.1">
    <property type="nucleotide sequence ID" value="NZ_BAABLW010000002.1"/>
</dbReference>
<organism evidence="4 5">
    <name type="scientific">Nesterenkonia rhizosphaerae</name>
    <dbReference type="NCBI Taxonomy" id="1348272"/>
    <lineage>
        <taxon>Bacteria</taxon>
        <taxon>Bacillati</taxon>
        <taxon>Actinomycetota</taxon>
        <taxon>Actinomycetes</taxon>
        <taxon>Micrococcales</taxon>
        <taxon>Micrococcaceae</taxon>
        <taxon>Nesterenkonia</taxon>
    </lineage>
</organism>
<gene>
    <name evidence="4" type="ORF">GCM10025790_03170</name>
</gene>